<keyword evidence="1" id="KW-0472">Membrane</keyword>
<keyword evidence="1" id="KW-1133">Transmembrane helix</keyword>
<protein>
    <submittedName>
        <fullName evidence="2">Uncharacterized protein</fullName>
    </submittedName>
</protein>
<feature type="transmembrane region" description="Helical" evidence="1">
    <location>
        <begin position="94"/>
        <end position="116"/>
    </location>
</feature>
<proteinExistence type="predicted"/>
<accession>A0A645JAP7</accession>
<dbReference type="EMBL" id="VSSQ01135799">
    <property type="protein sequence ID" value="MPN60477.1"/>
    <property type="molecule type" value="Genomic_DNA"/>
</dbReference>
<dbReference type="AlphaFoldDB" id="A0A645JAP7"/>
<name>A0A645JAP7_9ZZZZ</name>
<comment type="caution">
    <text evidence="2">The sequence shown here is derived from an EMBL/GenBank/DDBJ whole genome shotgun (WGS) entry which is preliminary data.</text>
</comment>
<evidence type="ECO:0000313" key="2">
    <source>
        <dbReference type="EMBL" id="MPN60477.1"/>
    </source>
</evidence>
<sequence length="150" mass="15832">MISKRAITGTGLKKCMPINLSGLFVAAASSVMEMEEVLVAMMTFSPKTASTPANIFFFRSMFSVAASMTRSAFTASATSDVTARLFLADRASSAVIFPFCSSLSIALNMLFFPLLANSSLISCMITLNPLCAATCAIPAPIVPDPITKIV</sequence>
<gene>
    <name evidence="2" type="ORF">SDC9_208205</name>
</gene>
<keyword evidence="1" id="KW-0812">Transmembrane</keyword>
<evidence type="ECO:0000256" key="1">
    <source>
        <dbReference type="SAM" id="Phobius"/>
    </source>
</evidence>
<feature type="transmembrane region" description="Helical" evidence="1">
    <location>
        <begin position="20"/>
        <end position="44"/>
    </location>
</feature>
<organism evidence="2">
    <name type="scientific">bioreactor metagenome</name>
    <dbReference type="NCBI Taxonomy" id="1076179"/>
    <lineage>
        <taxon>unclassified sequences</taxon>
        <taxon>metagenomes</taxon>
        <taxon>ecological metagenomes</taxon>
    </lineage>
</organism>
<reference evidence="2" key="1">
    <citation type="submission" date="2019-08" db="EMBL/GenBank/DDBJ databases">
        <authorList>
            <person name="Kucharzyk K."/>
            <person name="Murdoch R.W."/>
            <person name="Higgins S."/>
            <person name="Loffler F."/>
        </authorList>
    </citation>
    <scope>NUCLEOTIDE SEQUENCE</scope>
</reference>